<dbReference type="GO" id="GO:0034480">
    <property type="term" value="F:phosphatidylcholine phospholipase C activity"/>
    <property type="evidence" value="ECO:0007669"/>
    <property type="project" value="UniProtKB-EC"/>
</dbReference>
<comment type="subcellular location">
    <subcellularLocation>
        <location evidence="1">Secreted</location>
        <location evidence="1">Cell wall</location>
    </subcellularLocation>
</comment>
<accession>A0A852WAG7</accession>
<dbReference type="InterPro" id="IPR017850">
    <property type="entry name" value="Alkaline_phosphatase_core_sf"/>
</dbReference>
<evidence type="ECO:0000256" key="1">
    <source>
        <dbReference type="ARBA" id="ARBA00004191"/>
    </source>
</evidence>
<keyword evidence="4" id="KW-0134">Cell wall</keyword>
<comment type="catalytic activity">
    <reaction evidence="7">
        <text>a 1,2-diacyl-sn-glycero-3-phosphocholine + H2O = phosphocholine + a 1,2-diacyl-sn-glycerol + H(+)</text>
        <dbReference type="Rhea" id="RHEA:10604"/>
        <dbReference type="ChEBI" id="CHEBI:15377"/>
        <dbReference type="ChEBI" id="CHEBI:15378"/>
        <dbReference type="ChEBI" id="CHEBI:17815"/>
        <dbReference type="ChEBI" id="CHEBI:57643"/>
        <dbReference type="ChEBI" id="CHEBI:295975"/>
        <dbReference type="EC" id="3.1.4.3"/>
    </reaction>
    <physiologicalReaction direction="left-to-right" evidence="7">
        <dbReference type="Rhea" id="RHEA:10605"/>
    </physiologicalReaction>
</comment>
<sequence length="431" mass="46935">MTTTGARRCPGMTITRRHLLAGAGAALGGAALGVPESSSASAAGTTLPNPARSGIEHVVVVMMENRSFDHYLGWLPGARGRQAGLTYTDRYGVPHTTHHLTDFQGCAHPDPDHSFEGGRVEYNNGRCDGWLKAGDNDTFAIGYYTDADLAFYGHAARDWTVCDNYFSAILAETYPNRFYQHAAQTDRIHNSTAIATMPTIWDRLAAAGVKGTYYYYDTPFTALWGSKYLDISKPYPQFLADAAAGTLPAVSFVDPKFLDEGTGSSADDHPHADIRAGQHFLDQVYNAVTTGPGWDKTVLVVNYDEWGGFFDHVAPTAAPDAHPAWGMRGFRVPCLVVSPLARRAHVAKNLYDHTSVLKMIEWRWGLPALTPRDAAARNLAEVLDFASAPNTHAPRYAVPPFVSAPCPPAGTADYEEWHALKDLAKAHGWSL</sequence>
<dbReference type="PROSITE" id="PS51318">
    <property type="entry name" value="TAT"/>
    <property type="match status" value="1"/>
</dbReference>
<dbReference type="Pfam" id="PF04185">
    <property type="entry name" value="Phosphoesterase"/>
    <property type="match status" value="1"/>
</dbReference>
<dbReference type="PANTHER" id="PTHR31956">
    <property type="entry name" value="NON-SPECIFIC PHOSPHOLIPASE C4-RELATED"/>
    <property type="match status" value="1"/>
</dbReference>
<keyword evidence="5 8" id="KW-0378">Hydrolase</keyword>
<evidence type="ECO:0000313" key="8">
    <source>
        <dbReference type="EMBL" id="NYG05819.1"/>
    </source>
</evidence>
<evidence type="ECO:0000256" key="2">
    <source>
        <dbReference type="ARBA" id="ARBA00009717"/>
    </source>
</evidence>
<comment type="similarity">
    <text evidence="2">Belongs to the bacterial phospholipase C family.</text>
</comment>
<dbReference type="InterPro" id="IPR007312">
    <property type="entry name" value="Phosphoesterase"/>
</dbReference>
<evidence type="ECO:0000256" key="4">
    <source>
        <dbReference type="ARBA" id="ARBA00022512"/>
    </source>
</evidence>
<keyword evidence="4" id="KW-0964">Secreted</keyword>
<keyword evidence="6" id="KW-0843">Virulence</keyword>
<evidence type="ECO:0000256" key="6">
    <source>
        <dbReference type="ARBA" id="ARBA00023026"/>
    </source>
</evidence>
<dbReference type="AlphaFoldDB" id="A0A852WAG7"/>
<gene>
    <name evidence="8" type="ORF">BJ986_000306</name>
</gene>
<name>A0A852WAG7_9MICO</name>
<keyword evidence="9" id="KW-1185">Reference proteome</keyword>
<protein>
    <recommendedName>
        <fullName evidence="3">phospholipase C</fullName>
        <ecNumber evidence="3">3.1.4.3</ecNumber>
    </recommendedName>
</protein>
<dbReference type="Proteomes" id="UP000573599">
    <property type="component" value="Unassembled WGS sequence"/>
</dbReference>
<evidence type="ECO:0000256" key="5">
    <source>
        <dbReference type="ARBA" id="ARBA00022801"/>
    </source>
</evidence>
<dbReference type="InterPro" id="IPR006311">
    <property type="entry name" value="TAT_signal"/>
</dbReference>
<dbReference type="Gene3D" id="3.40.720.10">
    <property type="entry name" value="Alkaline Phosphatase, subunit A"/>
    <property type="match status" value="2"/>
</dbReference>
<organism evidence="8 9">
    <name type="scientific">Pedococcus badiiscoriae</name>
    <dbReference type="NCBI Taxonomy" id="642776"/>
    <lineage>
        <taxon>Bacteria</taxon>
        <taxon>Bacillati</taxon>
        <taxon>Actinomycetota</taxon>
        <taxon>Actinomycetes</taxon>
        <taxon>Micrococcales</taxon>
        <taxon>Intrasporangiaceae</taxon>
        <taxon>Pedococcus</taxon>
    </lineage>
</organism>
<evidence type="ECO:0000313" key="9">
    <source>
        <dbReference type="Proteomes" id="UP000573599"/>
    </source>
</evidence>
<proteinExistence type="inferred from homology"/>
<reference evidence="8 9" key="1">
    <citation type="submission" date="2020-07" db="EMBL/GenBank/DDBJ databases">
        <title>Sequencing the genomes of 1000 actinobacteria strains.</title>
        <authorList>
            <person name="Klenk H.-P."/>
        </authorList>
    </citation>
    <scope>NUCLEOTIDE SEQUENCE [LARGE SCALE GENOMIC DNA]</scope>
    <source>
        <strain evidence="8 9">DSM 23987</strain>
    </source>
</reference>
<dbReference type="CDD" id="cd16013">
    <property type="entry name" value="AcpA"/>
    <property type="match status" value="1"/>
</dbReference>
<comment type="caution">
    <text evidence="8">The sequence shown here is derived from an EMBL/GenBank/DDBJ whole genome shotgun (WGS) entry which is preliminary data.</text>
</comment>
<evidence type="ECO:0000256" key="3">
    <source>
        <dbReference type="ARBA" id="ARBA00012018"/>
    </source>
</evidence>
<evidence type="ECO:0000256" key="7">
    <source>
        <dbReference type="ARBA" id="ARBA00048421"/>
    </source>
</evidence>
<dbReference type="EC" id="3.1.4.3" evidence="3"/>
<dbReference type="EMBL" id="JACCAB010000001">
    <property type="protein sequence ID" value="NYG05819.1"/>
    <property type="molecule type" value="Genomic_DNA"/>
</dbReference>
<dbReference type="PANTHER" id="PTHR31956:SF1">
    <property type="entry name" value="NON-SPECIFIC PHOSPHOLIPASE C1"/>
    <property type="match status" value="1"/>
</dbReference>